<dbReference type="Gene3D" id="3.20.20.140">
    <property type="entry name" value="Metal-dependent hydrolases"/>
    <property type="match status" value="1"/>
</dbReference>
<accession>H3B224</accession>
<dbReference type="AlphaFoldDB" id="H3B224"/>
<dbReference type="STRING" id="7897.ENSLACP00000015945"/>
<dbReference type="InterPro" id="IPR001130">
    <property type="entry name" value="TatD-like"/>
</dbReference>
<reference evidence="5" key="1">
    <citation type="submission" date="2011-08" db="EMBL/GenBank/DDBJ databases">
        <title>The draft genome of Latimeria chalumnae.</title>
        <authorList>
            <person name="Di Palma F."/>
            <person name="Alfoldi J."/>
            <person name="Johnson J."/>
            <person name="Berlin A."/>
            <person name="Gnerre S."/>
            <person name="Jaffe D."/>
            <person name="MacCallum I."/>
            <person name="Young S."/>
            <person name="Walker B.J."/>
            <person name="Lander E."/>
            <person name="Lindblad-Toh K."/>
        </authorList>
    </citation>
    <scope>NUCLEOTIDE SEQUENCE [LARGE SCALE GENOMIC DNA]</scope>
    <source>
        <strain evidence="5">Wild caught</strain>
    </source>
</reference>
<feature type="region of interest" description="Disordered" evidence="3">
    <location>
        <begin position="93"/>
        <end position="235"/>
    </location>
</feature>
<dbReference type="InParanoid" id="H3B224"/>
<dbReference type="GO" id="GO:0016788">
    <property type="term" value="F:hydrolase activity, acting on ester bonds"/>
    <property type="evidence" value="ECO:0007669"/>
    <property type="project" value="InterPro"/>
</dbReference>
<dbReference type="Bgee" id="ENSLACG00000014041">
    <property type="expression patterns" value="Expressed in chordate pharynx and 6 other cell types or tissues"/>
</dbReference>
<dbReference type="PROSITE" id="PS01137">
    <property type="entry name" value="TATD_1"/>
    <property type="match status" value="1"/>
</dbReference>
<evidence type="ECO:0000313" key="5">
    <source>
        <dbReference type="Proteomes" id="UP000008672"/>
    </source>
</evidence>
<dbReference type="RefSeq" id="XP_005997885.1">
    <property type="nucleotide sequence ID" value="XM_005997823.3"/>
</dbReference>
<feature type="compositionally biased region" description="Basic and acidic residues" evidence="3">
    <location>
        <begin position="220"/>
        <end position="232"/>
    </location>
</feature>
<evidence type="ECO:0000256" key="3">
    <source>
        <dbReference type="SAM" id="MobiDB-lite"/>
    </source>
</evidence>
<dbReference type="Pfam" id="PF01026">
    <property type="entry name" value="TatD_DNase"/>
    <property type="match status" value="1"/>
</dbReference>
<sequence length="787" mass="87666">MESSSNRKVKYRWHSASHSSPRKYLKCSKTEYPASSWSEVIGSENEKGSTSPGTVLDTDRVESARSTSLLESTKIKTGSLDLKRAALPSGKLPTKDAGCCSTRERRKGALSKNRKSLFSEKDEGQACCLDASSSTASFSRKMSSRSSVEDDEEKVITQASVTPGCRDGSKNRKENTSAAKRKARAPDQGSKVIYMKALLEAVGQSQEKKQSRQSASKPVSNEETHSAAKDDSACSVDVLVTRGAETEVQTSCEGDGNGKKSVDREGHSCFASAAGNSLESSANKEPAPLVFVDVAENEDETKEKESCRRVVLVQEQSDSDWSDVEEQVTLTKFSQDDSIPSYSLTKFSQDDSIPSYSLTKFSQDDSIPSYSFEGSEFSSLKTDYVTYPAPLYSSSPWCSYSWYSPNAPQKPQPPSWMSSTWNQTTSTGNYSDIPVEFTASTPLSAPRTSTGCCGHSSSPSLNDSWCTSHKQSSRRTFDFGRDSYGSTTDGLEVCNLQSQFGETVTNKETDVPLRQFDGGYIDTHCHLDMLYSKLAFQGTFARFRRLYDTTFSPEFQGCIADFCDPRTLMRDTWWEDLLKDDLVWGAFGCHPHFARYYTEAQERAILQALRHPKAVAFGEMGLDYSHKCTTDISKQHKVFERQLQLAVALKKPLVIHCRDADKDLLDIMRKIVPKDYKIHRHCFTDRYDVIEPFLEEFPNLMVGFTALLTYSSASAARDAARKIPIERIIVETDAPYFLPRQVPKSTCQYSHPGLALHTVKEISWLKHMKLSSVLAALRQNTSTIYGL</sequence>
<dbReference type="GeneID" id="102354783"/>
<name>H3B224_LATCH</name>
<dbReference type="eggNOG" id="KOG3020">
    <property type="taxonomic scope" value="Eukaryota"/>
</dbReference>
<keyword evidence="2" id="KW-0378">Hydrolase</keyword>
<reference evidence="4" key="3">
    <citation type="submission" date="2025-09" db="UniProtKB">
        <authorList>
            <consortium name="Ensembl"/>
        </authorList>
    </citation>
    <scope>IDENTIFICATION</scope>
</reference>
<dbReference type="PANTHER" id="PTHR46363:SF1">
    <property type="entry name" value="DEOXYRIBONUCLEASE TATDN2-RELATED"/>
    <property type="match status" value="1"/>
</dbReference>
<dbReference type="SUPFAM" id="SSF51556">
    <property type="entry name" value="Metallo-dependent hydrolases"/>
    <property type="match status" value="1"/>
</dbReference>
<dbReference type="FunFam" id="3.20.20.140:FF:000027">
    <property type="entry name" value="putative deoxyribonuclease TATDN2"/>
    <property type="match status" value="1"/>
</dbReference>
<feature type="region of interest" description="Disordered" evidence="3">
    <location>
        <begin position="38"/>
        <end position="66"/>
    </location>
</feature>
<feature type="compositionally biased region" description="Basic residues" evidence="3">
    <location>
        <begin position="7"/>
        <end position="20"/>
    </location>
</feature>
<dbReference type="EMBL" id="AFYH01088147">
    <property type="status" value="NOT_ANNOTATED_CDS"/>
    <property type="molecule type" value="Genomic_DNA"/>
</dbReference>
<dbReference type="CDD" id="cd01310">
    <property type="entry name" value="TatD_DNAse"/>
    <property type="match status" value="1"/>
</dbReference>
<dbReference type="EMBL" id="AFYH01088148">
    <property type="status" value="NOT_ANNOTATED_CDS"/>
    <property type="molecule type" value="Genomic_DNA"/>
</dbReference>
<dbReference type="OrthoDB" id="413993at2759"/>
<dbReference type="Proteomes" id="UP000008672">
    <property type="component" value="Unassembled WGS sequence"/>
</dbReference>
<feature type="compositionally biased region" description="Low complexity" evidence="3">
    <location>
        <begin position="132"/>
        <end position="146"/>
    </location>
</feature>
<comment type="similarity">
    <text evidence="1">Belongs to the metallo-dependent hydrolases superfamily. TatD-type hydrolase family.</text>
</comment>
<evidence type="ECO:0000256" key="1">
    <source>
        <dbReference type="ARBA" id="ARBA00009275"/>
    </source>
</evidence>
<evidence type="ECO:0000313" key="4">
    <source>
        <dbReference type="Ensembl" id="ENSLACP00000015945.2"/>
    </source>
</evidence>
<proteinExistence type="inferred from homology"/>
<protein>
    <submittedName>
        <fullName evidence="4">TatD DNase domain containing 2</fullName>
    </submittedName>
</protein>
<dbReference type="InterPro" id="IPR032466">
    <property type="entry name" value="Metal_Hydrolase"/>
</dbReference>
<feature type="compositionally biased region" description="Basic residues" evidence="3">
    <location>
        <begin position="104"/>
        <end position="115"/>
    </location>
</feature>
<reference evidence="4" key="2">
    <citation type="submission" date="2025-08" db="UniProtKB">
        <authorList>
            <consortium name="Ensembl"/>
        </authorList>
    </citation>
    <scope>IDENTIFICATION</scope>
</reference>
<gene>
    <name evidence="4" type="primary">TATDN2</name>
</gene>
<dbReference type="PROSITE" id="PS01091">
    <property type="entry name" value="TATD_3"/>
    <property type="match status" value="1"/>
</dbReference>
<dbReference type="KEGG" id="lcm:102354783"/>
<dbReference type="CTD" id="9797"/>
<dbReference type="GeneTree" id="ENSGT00940000155616"/>
<dbReference type="FunCoup" id="H3B224">
    <property type="interactions" value="1047"/>
</dbReference>
<feature type="region of interest" description="Disordered" evidence="3">
    <location>
        <begin position="1"/>
        <end position="20"/>
    </location>
</feature>
<keyword evidence="5" id="KW-1185">Reference proteome</keyword>
<organism evidence="4 5">
    <name type="scientific">Latimeria chalumnae</name>
    <name type="common">Coelacanth</name>
    <dbReference type="NCBI Taxonomy" id="7897"/>
    <lineage>
        <taxon>Eukaryota</taxon>
        <taxon>Metazoa</taxon>
        <taxon>Chordata</taxon>
        <taxon>Craniata</taxon>
        <taxon>Vertebrata</taxon>
        <taxon>Euteleostomi</taxon>
        <taxon>Coelacanthiformes</taxon>
        <taxon>Coelacanthidae</taxon>
        <taxon>Latimeria</taxon>
    </lineage>
</organism>
<dbReference type="InterPro" id="IPR018228">
    <property type="entry name" value="DNase_TatD-rel_CS"/>
</dbReference>
<evidence type="ECO:0000256" key="2">
    <source>
        <dbReference type="ARBA" id="ARBA00022801"/>
    </source>
</evidence>
<dbReference type="PANTHER" id="PTHR46363">
    <property type="entry name" value="DEOXYRIBONUCLEASE TATDN2-RELATED"/>
    <property type="match status" value="1"/>
</dbReference>
<dbReference type="Ensembl" id="ENSLACT00000016055.2">
    <property type="protein sequence ID" value="ENSLACP00000015945.2"/>
    <property type="gene ID" value="ENSLACG00000014041.2"/>
</dbReference>